<dbReference type="PROSITE" id="PS51257">
    <property type="entry name" value="PROKAR_LIPOPROTEIN"/>
    <property type="match status" value="1"/>
</dbReference>
<feature type="domain" description="Protein TsetseEP" evidence="3">
    <location>
        <begin position="54"/>
        <end position="170"/>
    </location>
</feature>
<evidence type="ECO:0000313" key="5">
    <source>
        <dbReference type="RefSeq" id="XP_023172809.2"/>
    </source>
</evidence>
<evidence type="ECO:0000313" key="4">
    <source>
        <dbReference type="Proteomes" id="UP000504633"/>
    </source>
</evidence>
<reference evidence="5" key="1">
    <citation type="submission" date="2025-08" db="UniProtKB">
        <authorList>
            <consortium name="RefSeq"/>
        </authorList>
    </citation>
    <scope>IDENTIFICATION</scope>
    <source>
        <strain evidence="5">15085-1641.00</strain>
        <tissue evidence="5">Whole body</tissue>
    </source>
</reference>
<feature type="chain" id="PRO_5026824905" evidence="2">
    <location>
        <begin position="18"/>
        <end position="397"/>
    </location>
</feature>
<dbReference type="InterPro" id="IPR007931">
    <property type="entry name" value="TsetseEP"/>
</dbReference>
<dbReference type="OMA" id="GQRRSWN"/>
<evidence type="ECO:0000256" key="2">
    <source>
        <dbReference type="SAM" id="SignalP"/>
    </source>
</evidence>
<organism evidence="4 5">
    <name type="scientific">Drosophila hydei</name>
    <name type="common">Fruit fly</name>
    <dbReference type="NCBI Taxonomy" id="7224"/>
    <lineage>
        <taxon>Eukaryota</taxon>
        <taxon>Metazoa</taxon>
        <taxon>Ecdysozoa</taxon>
        <taxon>Arthropoda</taxon>
        <taxon>Hexapoda</taxon>
        <taxon>Insecta</taxon>
        <taxon>Pterygota</taxon>
        <taxon>Neoptera</taxon>
        <taxon>Endopterygota</taxon>
        <taxon>Diptera</taxon>
        <taxon>Brachycera</taxon>
        <taxon>Muscomorpha</taxon>
        <taxon>Ephydroidea</taxon>
        <taxon>Drosophilidae</taxon>
        <taxon>Drosophila</taxon>
    </lineage>
</organism>
<accession>A0A6J1M7G7</accession>
<feature type="region of interest" description="Disordered" evidence="1">
    <location>
        <begin position="213"/>
        <end position="343"/>
    </location>
</feature>
<evidence type="ECO:0000259" key="3">
    <source>
        <dbReference type="Pfam" id="PF05267"/>
    </source>
</evidence>
<feature type="compositionally biased region" description="Low complexity" evidence="1">
    <location>
        <begin position="213"/>
        <end position="301"/>
    </location>
</feature>
<keyword evidence="4" id="KW-1185">Reference proteome</keyword>
<dbReference type="AlphaFoldDB" id="A0A6J1M7G7"/>
<keyword evidence="2" id="KW-0732">Signal</keyword>
<name>A0A6J1M7G7_DROHY</name>
<evidence type="ECO:0000256" key="1">
    <source>
        <dbReference type="SAM" id="MobiDB-lite"/>
    </source>
</evidence>
<dbReference type="KEGG" id="dhe:111600763"/>
<dbReference type="Pfam" id="PF05267">
    <property type="entry name" value="DUF725"/>
    <property type="match status" value="1"/>
</dbReference>
<sequence length="397" mass="42508">MKYTIALCLVLVAGCNAFISTRDVDFLPFMKLQHSAMRRLISAQAVNEDPDLLNKCFGQYIVDQQTVLANYNKWYTGCVNTAQEDKNELTAQTAEIRKELLSRSDGMCSSLSSCDSHVDGLEFFDCYRNASADSYKVMFTLNSDANIQFNTISSKYDIINFDLKTCVDNARLDYARDLEQCDADFNICISGGVTEEPTTEKPIITTAGPVVTTEGPVVTTEGPVITTEGPVVTTEGPVVTTEGPVVTTEGPVVTTEGPVVTTEGPVVTTEGPVVTTEGPVVTTEGPVVTTDGPVVTTEGPVITTEGPVITTEGPVITTEGPVITTEGPVITTDGPVVTTDGPVITTDAPVVTTEAPVDTTEAPAEPEVTTTDKMPEEDIHMMPVTFRNAMNKLKRLF</sequence>
<proteinExistence type="predicted"/>
<dbReference type="RefSeq" id="XP_023172809.2">
    <property type="nucleotide sequence ID" value="XM_023317041.2"/>
</dbReference>
<protein>
    <submittedName>
        <fullName evidence="5">Uncharacterized protein LOC111600763</fullName>
    </submittedName>
</protein>
<feature type="signal peptide" evidence="2">
    <location>
        <begin position="1"/>
        <end position="17"/>
    </location>
</feature>
<dbReference type="Proteomes" id="UP000504633">
    <property type="component" value="Unplaced"/>
</dbReference>
<dbReference type="OrthoDB" id="7984027at2759"/>
<gene>
    <name evidence="5" type="primary">LOC111600763</name>
</gene>
<dbReference type="GeneID" id="111600763"/>